<dbReference type="PIRSF" id="PIRSF004923">
    <property type="entry name" value="RseC"/>
    <property type="match status" value="1"/>
</dbReference>
<feature type="transmembrane region" description="Helical" evidence="1">
    <location>
        <begin position="99"/>
        <end position="115"/>
    </location>
</feature>
<keyword evidence="1" id="KW-0472">Membrane</keyword>
<accession>A0ABP9R624</accession>
<feature type="transmembrane region" description="Helical" evidence="1">
    <location>
        <begin position="68"/>
        <end position="93"/>
    </location>
</feature>
<name>A0ABP9R624_9RHOO</name>
<comment type="caution">
    <text evidence="2">The sequence shown here is derived from an EMBL/GenBank/DDBJ whole genome shotgun (WGS) entry which is preliminary data.</text>
</comment>
<keyword evidence="1" id="KW-1133">Transmembrane helix</keyword>
<dbReference type="InterPro" id="IPR007359">
    <property type="entry name" value="SigmaE_reg_RseC_MucC"/>
</dbReference>
<dbReference type="RefSeq" id="WP_345534682.1">
    <property type="nucleotide sequence ID" value="NZ_BAABLD010000017.1"/>
</dbReference>
<organism evidence="2 3">
    <name type="scientific">Viridibacterium curvum</name>
    <dbReference type="NCBI Taxonomy" id="1101404"/>
    <lineage>
        <taxon>Bacteria</taxon>
        <taxon>Pseudomonadati</taxon>
        <taxon>Pseudomonadota</taxon>
        <taxon>Betaproteobacteria</taxon>
        <taxon>Rhodocyclales</taxon>
        <taxon>Rhodocyclaceae</taxon>
        <taxon>Viridibacterium</taxon>
    </lineage>
</organism>
<dbReference type="Pfam" id="PF04246">
    <property type="entry name" value="RseC_MucC"/>
    <property type="match status" value="1"/>
</dbReference>
<proteinExistence type="predicted"/>
<evidence type="ECO:0000256" key="1">
    <source>
        <dbReference type="SAM" id="Phobius"/>
    </source>
</evidence>
<evidence type="ECO:0000313" key="3">
    <source>
        <dbReference type="Proteomes" id="UP001500547"/>
    </source>
</evidence>
<gene>
    <name evidence="2" type="ORF">GCM10025770_37890</name>
</gene>
<dbReference type="PANTHER" id="PTHR35867">
    <property type="entry name" value="PROTEIN RSEC"/>
    <property type="match status" value="1"/>
</dbReference>
<sequence>MSTTQGRIVGIVGNSVELAIAEQSGCGSCRSKSSCGVGTTRAVVVDDLTLSQLRQGDKVEISMPTAMTLGLAAALYIPPALGFLLGTVIATAWGAGDSLSLLAGLAGLVTGFFAARRLTTLLGTSPQPEIRPQRD</sequence>
<keyword evidence="3" id="KW-1185">Reference proteome</keyword>
<dbReference type="Proteomes" id="UP001500547">
    <property type="component" value="Unassembled WGS sequence"/>
</dbReference>
<protein>
    <recommendedName>
        <fullName evidence="4">Fis family transcriptional regulator</fullName>
    </recommendedName>
</protein>
<evidence type="ECO:0000313" key="2">
    <source>
        <dbReference type="EMBL" id="GAA5172137.1"/>
    </source>
</evidence>
<dbReference type="InterPro" id="IPR026268">
    <property type="entry name" value="RseC"/>
</dbReference>
<dbReference type="PANTHER" id="PTHR35867:SF1">
    <property type="entry name" value="PROTEIN RSEC"/>
    <property type="match status" value="1"/>
</dbReference>
<dbReference type="EMBL" id="BAABLD010000017">
    <property type="protein sequence ID" value="GAA5172137.1"/>
    <property type="molecule type" value="Genomic_DNA"/>
</dbReference>
<evidence type="ECO:0008006" key="4">
    <source>
        <dbReference type="Google" id="ProtNLM"/>
    </source>
</evidence>
<reference evidence="3" key="1">
    <citation type="journal article" date="2019" name="Int. J. Syst. Evol. Microbiol.">
        <title>The Global Catalogue of Microorganisms (GCM) 10K type strain sequencing project: providing services to taxonomists for standard genome sequencing and annotation.</title>
        <authorList>
            <consortium name="The Broad Institute Genomics Platform"/>
            <consortium name="The Broad Institute Genome Sequencing Center for Infectious Disease"/>
            <person name="Wu L."/>
            <person name="Ma J."/>
        </authorList>
    </citation>
    <scope>NUCLEOTIDE SEQUENCE [LARGE SCALE GENOMIC DNA]</scope>
    <source>
        <strain evidence="3">JCM 18715</strain>
    </source>
</reference>
<keyword evidence="1" id="KW-0812">Transmembrane</keyword>